<reference evidence="3 4" key="1">
    <citation type="submission" date="2017-08" db="EMBL/GenBank/DDBJ databases">
        <authorList>
            <person name="de Groot N.N."/>
        </authorList>
    </citation>
    <scope>NUCLEOTIDE SEQUENCE [LARGE SCALE GENOMIC DNA]</scope>
    <source>
        <strain evidence="3 4">JC228</strain>
    </source>
</reference>
<keyword evidence="1" id="KW-0812">Transmembrane</keyword>
<gene>
    <name evidence="3" type="ORF">SAMN05877753_1186</name>
</gene>
<dbReference type="GO" id="GO:0004175">
    <property type="term" value="F:endopeptidase activity"/>
    <property type="evidence" value="ECO:0007669"/>
    <property type="project" value="UniProtKB-ARBA"/>
</dbReference>
<feature type="transmembrane region" description="Helical" evidence="1">
    <location>
        <begin position="45"/>
        <end position="64"/>
    </location>
</feature>
<protein>
    <recommendedName>
        <fullName evidence="2">CAAX prenyl protease 2/Lysostaphin resistance protein A-like domain-containing protein</fullName>
    </recommendedName>
</protein>
<evidence type="ECO:0000256" key="1">
    <source>
        <dbReference type="SAM" id="Phobius"/>
    </source>
</evidence>
<dbReference type="Pfam" id="PF02517">
    <property type="entry name" value="Rce1-like"/>
    <property type="match status" value="1"/>
</dbReference>
<feature type="transmembrane region" description="Helical" evidence="1">
    <location>
        <begin position="123"/>
        <end position="145"/>
    </location>
</feature>
<dbReference type="OrthoDB" id="2194912at2"/>
<keyword evidence="4" id="KW-1185">Reference proteome</keyword>
<sequence length="234" mass="26474">MKKEYWLVIVTFVAMQLSGLVGVPVVSTFLNASGQDPVTAQQDAAAYWTLLSFIIGLLIVLWILRKEMKPVRSKAGLKTGEAITWGFIGFFLALLAQFIGIQIENLLGIEARSENTEFIIRFIEAYPFIIIASSIAGPILEEIVFRKVIFGNLYQRTNFWIAGIASSLIFALFHFDFQHIILYTFSGLAFAYLYVKTERIWVPIMAHVLFNTFVVVIQFMARNQLAATQWIFGG</sequence>
<dbReference type="EMBL" id="OAOP01000018">
    <property type="protein sequence ID" value="SNX75780.1"/>
    <property type="molecule type" value="Genomic_DNA"/>
</dbReference>
<keyword evidence="1" id="KW-0472">Membrane</keyword>
<evidence type="ECO:0000313" key="4">
    <source>
        <dbReference type="Proteomes" id="UP000219546"/>
    </source>
</evidence>
<feature type="transmembrane region" description="Helical" evidence="1">
    <location>
        <begin position="5"/>
        <end position="25"/>
    </location>
</feature>
<dbReference type="PANTHER" id="PTHR36435">
    <property type="entry name" value="SLR1288 PROTEIN"/>
    <property type="match status" value="1"/>
</dbReference>
<dbReference type="AlphaFoldDB" id="A0A285D7J4"/>
<evidence type="ECO:0000259" key="2">
    <source>
        <dbReference type="Pfam" id="PF02517"/>
    </source>
</evidence>
<proteinExistence type="predicted"/>
<evidence type="ECO:0000313" key="3">
    <source>
        <dbReference type="EMBL" id="SNX75780.1"/>
    </source>
</evidence>
<feature type="domain" description="CAAX prenyl protease 2/Lysostaphin resistance protein A-like" evidence="2">
    <location>
        <begin position="127"/>
        <end position="213"/>
    </location>
</feature>
<organism evidence="3 4">
    <name type="scientific">Bacillus oleivorans</name>
    <dbReference type="NCBI Taxonomy" id="1448271"/>
    <lineage>
        <taxon>Bacteria</taxon>
        <taxon>Bacillati</taxon>
        <taxon>Bacillota</taxon>
        <taxon>Bacilli</taxon>
        <taxon>Bacillales</taxon>
        <taxon>Bacillaceae</taxon>
        <taxon>Bacillus</taxon>
    </lineage>
</organism>
<feature type="transmembrane region" description="Helical" evidence="1">
    <location>
        <begin position="157"/>
        <end position="174"/>
    </location>
</feature>
<dbReference type="InterPro" id="IPR003675">
    <property type="entry name" value="Rce1/LyrA-like_dom"/>
</dbReference>
<name>A0A285D7J4_9BACI</name>
<feature type="transmembrane region" description="Helical" evidence="1">
    <location>
        <begin position="85"/>
        <end position="103"/>
    </location>
</feature>
<accession>A0A285D7J4</accession>
<dbReference type="RefSeq" id="WP_097160813.1">
    <property type="nucleotide sequence ID" value="NZ_JBEPMQ010000023.1"/>
</dbReference>
<dbReference type="GO" id="GO:0080120">
    <property type="term" value="P:CAAX-box protein maturation"/>
    <property type="evidence" value="ECO:0007669"/>
    <property type="project" value="UniProtKB-ARBA"/>
</dbReference>
<dbReference type="Proteomes" id="UP000219546">
    <property type="component" value="Unassembled WGS sequence"/>
</dbReference>
<dbReference type="InterPro" id="IPR052710">
    <property type="entry name" value="CAAX_protease"/>
</dbReference>
<dbReference type="PANTHER" id="PTHR36435:SF6">
    <property type="entry name" value="ABORTIVE INFECTION PROTEIN"/>
    <property type="match status" value="1"/>
</dbReference>
<feature type="transmembrane region" description="Helical" evidence="1">
    <location>
        <begin position="200"/>
        <end position="221"/>
    </location>
</feature>
<keyword evidence="1" id="KW-1133">Transmembrane helix</keyword>